<evidence type="ECO:0000259" key="2">
    <source>
        <dbReference type="Pfam" id="PF24481"/>
    </source>
</evidence>
<feature type="coiled-coil region" evidence="1">
    <location>
        <begin position="90"/>
        <end position="124"/>
    </location>
</feature>
<dbReference type="AlphaFoldDB" id="A0A0X8XUS2"/>
<sequence>MTPTLTDTDRTTLTELVGVDGRIRLLTARLDALPETATVERLEQQADEVRRHALSTRRITHDMTGTVHRLQADAARLRARRRDDLAGLRADTDRERRRDLQHDLQVAERRLAEIEADIDREERTLATFGRIGEEDTPHGEVDEALHRAREEAATVSGEIRGQLAGLQERSSALRDALSPELRTVYEENEAEHGMGAAELAGSTCRCCCIELDHSAARRIANTPLSRQVTCPECGVLLLRTGE</sequence>
<organism evidence="3 4">
    <name type="scientific">Corynebacterium variabile</name>
    <dbReference type="NCBI Taxonomy" id="1727"/>
    <lineage>
        <taxon>Bacteria</taxon>
        <taxon>Bacillati</taxon>
        <taxon>Actinomycetota</taxon>
        <taxon>Actinomycetes</taxon>
        <taxon>Mycobacteriales</taxon>
        <taxon>Corynebacteriaceae</taxon>
        <taxon>Corynebacterium</taxon>
    </lineage>
</organism>
<dbReference type="RefSeq" id="WP_014009631.1">
    <property type="nucleotide sequence ID" value="NZ_DAITTX010000017.1"/>
</dbReference>
<evidence type="ECO:0000313" key="4">
    <source>
        <dbReference type="Proteomes" id="UP000182498"/>
    </source>
</evidence>
<dbReference type="Pfam" id="PF24481">
    <property type="entry name" value="CT398_CC"/>
    <property type="match status" value="1"/>
</dbReference>
<dbReference type="EMBL" id="FAUH01000003">
    <property type="protein sequence ID" value="CUU65207.1"/>
    <property type="molecule type" value="Genomic_DNA"/>
</dbReference>
<gene>
    <name evidence="3" type="ORF">CVAR292_00525</name>
</gene>
<accession>A0A0X8XUS2</accession>
<dbReference type="InterPro" id="IPR056003">
    <property type="entry name" value="CT398_CC_hairpin"/>
</dbReference>
<dbReference type="OMA" id="TIENDTC"/>
<dbReference type="Proteomes" id="UP000182498">
    <property type="component" value="Unassembled WGS sequence"/>
</dbReference>
<reference evidence="4" key="1">
    <citation type="submission" date="2015-11" db="EMBL/GenBank/DDBJ databases">
        <authorList>
            <person name="Dugat-Bony E."/>
        </authorList>
    </citation>
    <scope>NUCLEOTIDE SEQUENCE [LARGE SCALE GENOMIC DNA]</scope>
    <source>
        <strain evidence="4">Mu292</strain>
    </source>
</reference>
<dbReference type="OrthoDB" id="9784388at2"/>
<evidence type="ECO:0000256" key="1">
    <source>
        <dbReference type="SAM" id="Coils"/>
    </source>
</evidence>
<name>A0A0X8XUS2_9CORY</name>
<keyword evidence="1" id="KW-0175">Coiled coil</keyword>
<protein>
    <submittedName>
        <fullName evidence="3">Zn-ribbon protein, possibly nucleic acid-binding</fullName>
    </submittedName>
</protein>
<evidence type="ECO:0000313" key="3">
    <source>
        <dbReference type="EMBL" id="CUU65207.1"/>
    </source>
</evidence>
<dbReference type="Gene3D" id="1.10.287.1490">
    <property type="match status" value="1"/>
</dbReference>
<proteinExistence type="predicted"/>
<feature type="domain" description="CT398-like coiled coil hairpin" evidence="2">
    <location>
        <begin position="18"/>
        <end position="193"/>
    </location>
</feature>
<keyword evidence="4" id="KW-1185">Reference proteome</keyword>